<protein>
    <submittedName>
        <fullName evidence="1">Uncharacterized protein</fullName>
    </submittedName>
</protein>
<dbReference type="STRING" id="529505.SAMN05421761_11690"/>
<evidence type="ECO:0000313" key="2">
    <source>
        <dbReference type="Proteomes" id="UP000186026"/>
    </source>
</evidence>
<evidence type="ECO:0000313" key="1">
    <source>
        <dbReference type="EMBL" id="SIT10406.1"/>
    </source>
</evidence>
<gene>
    <name evidence="1" type="ORF">SAMN05421761_11690</name>
</gene>
<dbReference type="OrthoDB" id="1442826at2"/>
<dbReference type="Proteomes" id="UP000186026">
    <property type="component" value="Unassembled WGS sequence"/>
</dbReference>
<organism evidence="1 2">
    <name type="scientific">Belliella pelovolcani</name>
    <dbReference type="NCBI Taxonomy" id="529505"/>
    <lineage>
        <taxon>Bacteria</taxon>
        <taxon>Pseudomonadati</taxon>
        <taxon>Bacteroidota</taxon>
        <taxon>Cytophagia</taxon>
        <taxon>Cytophagales</taxon>
        <taxon>Cyclobacteriaceae</taxon>
        <taxon>Belliella</taxon>
    </lineage>
</organism>
<dbReference type="RefSeq" id="WP_076502686.1">
    <property type="nucleotide sequence ID" value="NZ_FTOP01000016.1"/>
</dbReference>
<accession>A0A1N7PIM7</accession>
<sequence length="73" mass="8635">MKTSKLYKNQDVVLESSPNLELIKSFFLERDSSVEEAELFFFYYEALGWRSDIGAPILDWKAAARQWLWNLDN</sequence>
<proteinExistence type="predicted"/>
<dbReference type="EMBL" id="FTOP01000016">
    <property type="protein sequence ID" value="SIT10406.1"/>
    <property type="molecule type" value="Genomic_DNA"/>
</dbReference>
<name>A0A1N7PIM7_9BACT</name>
<dbReference type="AlphaFoldDB" id="A0A1N7PIM7"/>
<keyword evidence="2" id="KW-1185">Reference proteome</keyword>
<reference evidence="2" key="1">
    <citation type="submission" date="2017-01" db="EMBL/GenBank/DDBJ databases">
        <authorList>
            <person name="Varghese N."/>
            <person name="Submissions S."/>
        </authorList>
    </citation>
    <scope>NUCLEOTIDE SEQUENCE [LARGE SCALE GENOMIC DNA]</scope>
    <source>
        <strain evidence="2">DSM 46698</strain>
    </source>
</reference>